<dbReference type="RefSeq" id="WP_074883416.1">
    <property type="nucleotide sequence ID" value="NZ_FOXO01000002.1"/>
</dbReference>
<reference evidence="3" key="1">
    <citation type="submission" date="2016-10" db="EMBL/GenBank/DDBJ databases">
        <authorList>
            <person name="Varghese N."/>
            <person name="Submissions S."/>
        </authorList>
    </citation>
    <scope>NUCLEOTIDE SEQUENCE [LARGE SCALE GENOMIC DNA]</scope>
    <source>
        <strain evidence="3">P18</strain>
    </source>
</reference>
<keyword evidence="1" id="KW-0732">Signal</keyword>
<sequence>MKKKILSSLLCATVAATTIIGCGQSAQTTTETQTEAPSEAATAEATAEAENTQAKEPGEKVTLSIYTQYADDDTKVPYDYAVEQLKEAYPNVELNLIVQAQDDGQTLKTLAATGQLPDIYQASTDIINTFRESNQIMVLNDVAKSTGFLDKLYEANKDLAYAEDGNIYAFPFSGQEYVLWYYNKALFEENGLEVPKTYDELKNCIEVFKSKGITPLALFGQEGWNTAAAYDVVATRYTEGGIKALDEGTASITDEAYLTAAKTLEELVAAGLFQDSATTTNYDQASEMFLSGNAAMFINGQWYIEDATAALGENVDWMFYPAADEASYEAGKSVFSGGGSASGFAVNPDSENAELAAEVAEFITEKYCEAKVMYRHNPLVALDTGKEPDSEYPAMMKKLSDTLPSITATTKFTWGLTNSTFNDGIQSESQGLVSGQFTADEFIADMKDVME</sequence>
<organism evidence="2 3">
    <name type="scientific">Butyrivibrio proteoclasticus</name>
    <dbReference type="NCBI Taxonomy" id="43305"/>
    <lineage>
        <taxon>Bacteria</taxon>
        <taxon>Bacillati</taxon>
        <taxon>Bacillota</taxon>
        <taxon>Clostridia</taxon>
        <taxon>Lachnospirales</taxon>
        <taxon>Lachnospiraceae</taxon>
        <taxon>Butyrivibrio</taxon>
    </lineage>
</organism>
<dbReference type="EMBL" id="FOXO01000002">
    <property type="protein sequence ID" value="SFP44821.1"/>
    <property type="molecule type" value="Genomic_DNA"/>
</dbReference>
<evidence type="ECO:0000256" key="1">
    <source>
        <dbReference type="SAM" id="SignalP"/>
    </source>
</evidence>
<dbReference type="InterPro" id="IPR050490">
    <property type="entry name" value="Bact_solute-bd_prot1"/>
</dbReference>
<dbReference type="PROSITE" id="PS51257">
    <property type="entry name" value="PROKAR_LIPOPROTEIN"/>
    <property type="match status" value="1"/>
</dbReference>
<protein>
    <submittedName>
        <fullName evidence="2">Raffinose/stachyose/melibiose transport system substrate-binding protein</fullName>
    </submittedName>
</protein>
<dbReference type="SUPFAM" id="SSF53850">
    <property type="entry name" value="Periplasmic binding protein-like II"/>
    <property type="match status" value="1"/>
</dbReference>
<dbReference type="InterPro" id="IPR006059">
    <property type="entry name" value="SBP"/>
</dbReference>
<evidence type="ECO:0000313" key="3">
    <source>
        <dbReference type="Proteomes" id="UP000182624"/>
    </source>
</evidence>
<dbReference type="AlphaFoldDB" id="A0A1I5QFJ9"/>
<dbReference type="Gene3D" id="3.40.190.10">
    <property type="entry name" value="Periplasmic binding protein-like II"/>
    <property type="match status" value="2"/>
</dbReference>
<proteinExistence type="predicted"/>
<dbReference type="Proteomes" id="UP000182624">
    <property type="component" value="Unassembled WGS sequence"/>
</dbReference>
<dbReference type="Pfam" id="PF01547">
    <property type="entry name" value="SBP_bac_1"/>
    <property type="match status" value="1"/>
</dbReference>
<gene>
    <name evidence="2" type="ORF">SAMN04487928_10290</name>
</gene>
<dbReference type="OrthoDB" id="355435at2"/>
<evidence type="ECO:0000313" key="2">
    <source>
        <dbReference type="EMBL" id="SFP44821.1"/>
    </source>
</evidence>
<feature type="chain" id="PRO_5010166062" evidence="1">
    <location>
        <begin position="27"/>
        <end position="451"/>
    </location>
</feature>
<dbReference type="PANTHER" id="PTHR43649">
    <property type="entry name" value="ARABINOSE-BINDING PROTEIN-RELATED"/>
    <property type="match status" value="1"/>
</dbReference>
<name>A0A1I5QFJ9_9FIRM</name>
<accession>A0A1I5QFJ9</accession>
<keyword evidence="3" id="KW-1185">Reference proteome</keyword>
<feature type="signal peptide" evidence="1">
    <location>
        <begin position="1"/>
        <end position="26"/>
    </location>
</feature>